<proteinExistence type="predicted"/>
<dbReference type="Pfam" id="PF01545">
    <property type="entry name" value="Cation_efflux"/>
    <property type="match status" value="1"/>
</dbReference>
<dbReference type="InterPro" id="IPR027470">
    <property type="entry name" value="Cation_efflux_CTD"/>
</dbReference>
<keyword evidence="2" id="KW-0813">Transport</keyword>
<dbReference type="Proteomes" id="UP001244341">
    <property type="component" value="Chromosome 15b"/>
</dbReference>
<feature type="compositionally biased region" description="Polar residues" evidence="6">
    <location>
        <begin position="7"/>
        <end position="31"/>
    </location>
</feature>
<feature type="domain" description="Cation efflux protein cytoplasmic" evidence="9">
    <location>
        <begin position="233"/>
        <end position="306"/>
    </location>
</feature>
<dbReference type="Pfam" id="PF16916">
    <property type="entry name" value="ZT_dimer"/>
    <property type="match status" value="1"/>
</dbReference>
<feature type="compositionally biased region" description="Low complexity" evidence="6">
    <location>
        <begin position="348"/>
        <end position="372"/>
    </location>
</feature>
<dbReference type="SUPFAM" id="SSF161111">
    <property type="entry name" value="Cation efflux protein transmembrane domain-like"/>
    <property type="match status" value="1"/>
</dbReference>
<feature type="transmembrane region" description="Helical" evidence="7">
    <location>
        <begin position="191"/>
        <end position="213"/>
    </location>
</feature>
<organism evidence="10 11">
    <name type="scientific">Tetradesmus obliquus</name>
    <name type="common">Green alga</name>
    <name type="synonym">Acutodesmus obliquus</name>
    <dbReference type="NCBI Taxonomy" id="3088"/>
    <lineage>
        <taxon>Eukaryota</taxon>
        <taxon>Viridiplantae</taxon>
        <taxon>Chlorophyta</taxon>
        <taxon>core chlorophytes</taxon>
        <taxon>Chlorophyceae</taxon>
        <taxon>CS clade</taxon>
        <taxon>Sphaeropleales</taxon>
        <taxon>Scenedesmaceae</taxon>
        <taxon>Tetradesmus</taxon>
    </lineage>
</organism>
<keyword evidence="4 7" id="KW-1133">Transmembrane helix</keyword>
<evidence type="ECO:0000256" key="5">
    <source>
        <dbReference type="ARBA" id="ARBA00023136"/>
    </source>
</evidence>
<dbReference type="EMBL" id="CP126222">
    <property type="protein sequence ID" value="WIA22975.1"/>
    <property type="molecule type" value="Genomic_DNA"/>
</dbReference>
<feature type="region of interest" description="Disordered" evidence="6">
    <location>
        <begin position="328"/>
        <end position="372"/>
    </location>
</feature>
<dbReference type="SUPFAM" id="SSF160240">
    <property type="entry name" value="Cation efflux protein cytoplasmic domain-like"/>
    <property type="match status" value="1"/>
</dbReference>
<evidence type="ECO:0000256" key="4">
    <source>
        <dbReference type="ARBA" id="ARBA00022989"/>
    </source>
</evidence>
<evidence type="ECO:0000256" key="6">
    <source>
        <dbReference type="SAM" id="MobiDB-lite"/>
    </source>
</evidence>
<dbReference type="InterPro" id="IPR036837">
    <property type="entry name" value="Cation_efflux_CTD_sf"/>
</dbReference>
<protein>
    <recommendedName>
        <fullName evidence="12">Cation efflux protein cytoplasmic domain-containing protein</fullName>
    </recommendedName>
</protein>
<feature type="compositionally biased region" description="Low complexity" evidence="6">
    <location>
        <begin position="51"/>
        <end position="71"/>
    </location>
</feature>
<accession>A0ABY8UNR4</accession>
<reference evidence="10 11" key="1">
    <citation type="submission" date="2023-05" db="EMBL/GenBank/DDBJ databases">
        <title>A 100% complete, gapless, phased diploid assembly of the Scenedesmus obliquus UTEX 3031 genome.</title>
        <authorList>
            <person name="Biondi T.C."/>
            <person name="Hanschen E.R."/>
            <person name="Kwon T."/>
            <person name="Eng W."/>
            <person name="Kruse C.P.S."/>
            <person name="Koehler S.I."/>
            <person name="Kunde Y."/>
            <person name="Gleasner C.D."/>
            <person name="You Mak K.T."/>
            <person name="Polle J."/>
            <person name="Hovde B.T."/>
            <person name="Starkenburg S.R."/>
        </authorList>
    </citation>
    <scope>NUCLEOTIDE SEQUENCE [LARGE SCALE GENOMIC DNA]</scope>
    <source>
        <strain evidence="10 11">DOE0152z</strain>
    </source>
</reference>
<feature type="transmembrane region" description="Helical" evidence="7">
    <location>
        <begin position="147"/>
        <end position="170"/>
    </location>
</feature>
<feature type="compositionally biased region" description="Low complexity" evidence="6">
    <location>
        <begin position="330"/>
        <end position="341"/>
    </location>
</feature>
<evidence type="ECO:0000259" key="8">
    <source>
        <dbReference type="Pfam" id="PF01545"/>
    </source>
</evidence>
<feature type="transmembrane region" description="Helical" evidence="7">
    <location>
        <begin position="106"/>
        <end position="135"/>
    </location>
</feature>
<evidence type="ECO:0000256" key="2">
    <source>
        <dbReference type="ARBA" id="ARBA00022448"/>
    </source>
</evidence>
<dbReference type="InterPro" id="IPR050291">
    <property type="entry name" value="CDF_Transporter"/>
</dbReference>
<dbReference type="InterPro" id="IPR058533">
    <property type="entry name" value="Cation_efflux_TM"/>
</dbReference>
<dbReference type="Gene3D" id="1.20.1510.10">
    <property type="entry name" value="Cation efflux protein transmembrane domain"/>
    <property type="match status" value="1"/>
</dbReference>
<feature type="domain" description="Cation efflux protein transmembrane" evidence="8">
    <location>
        <begin position="69"/>
        <end position="204"/>
    </location>
</feature>
<evidence type="ECO:0000313" key="10">
    <source>
        <dbReference type="EMBL" id="WIA22975.1"/>
    </source>
</evidence>
<feature type="region of interest" description="Disordered" evidence="6">
    <location>
        <begin position="1"/>
        <end position="71"/>
    </location>
</feature>
<sequence length="385" mass="40888">MRRSSDETGTGQLSTSYTRRTSFLQRQQPPRISSHDHVITLTSDQPSPAATSPTGLTPQLTPQLTPSSSSADSAVDLVSQVVIAYADWRVRREDPRFPVGQARLEAIGVLACACIMSVASFEVIQESVAVLVAALQTGVLPELRLGPVMYIVLGSATALKLLCWAVCAALQSKSDSMLALAEDHLNDIMSNLCAIVTAVLAGVVANGCGYIVARWLAIAKQQVDKIVGRGAPQRFIQQLEALAASHHAALGLDVIRAYHFGARYIVEMEVVLPAGMTVRDSHDISLDLQHKVEQMEEVERAFVHVDYMRRDGLEHKVERELALARDRSLSMGSAGRRNSGSASGGQLGQRSSSSESCSSPEPAAAATAAAAAAAAAAAGHAEQLV</sequence>
<evidence type="ECO:0008006" key="12">
    <source>
        <dbReference type="Google" id="ProtNLM"/>
    </source>
</evidence>
<keyword evidence="3 7" id="KW-0812">Transmembrane</keyword>
<keyword evidence="11" id="KW-1185">Reference proteome</keyword>
<dbReference type="PANTHER" id="PTHR43840:SF52">
    <property type="entry name" value="CATION EFFLUX FAMILY PROTEIN"/>
    <property type="match status" value="1"/>
</dbReference>
<dbReference type="InterPro" id="IPR027469">
    <property type="entry name" value="Cation_efflux_TMD_sf"/>
</dbReference>
<evidence type="ECO:0000313" key="11">
    <source>
        <dbReference type="Proteomes" id="UP001244341"/>
    </source>
</evidence>
<name>A0ABY8UNR4_TETOB</name>
<keyword evidence="5 7" id="KW-0472">Membrane</keyword>
<dbReference type="Gene3D" id="3.30.70.1350">
    <property type="entry name" value="Cation efflux protein, cytoplasmic domain"/>
    <property type="match status" value="1"/>
</dbReference>
<dbReference type="PANTHER" id="PTHR43840">
    <property type="entry name" value="MITOCHONDRIAL METAL TRANSPORTER 1-RELATED"/>
    <property type="match status" value="1"/>
</dbReference>
<evidence type="ECO:0000259" key="9">
    <source>
        <dbReference type="Pfam" id="PF16916"/>
    </source>
</evidence>
<comment type="subcellular location">
    <subcellularLocation>
        <location evidence="1">Membrane</location>
        <topology evidence="1">Multi-pass membrane protein</topology>
    </subcellularLocation>
</comment>
<gene>
    <name evidence="10" type="ORF">OEZ85_001333</name>
</gene>
<evidence type="ECO:0000256" key="3">
    <source>
        <dbReference type="ARBA" id="ARBA00022692"/>
    </source>
</evidence>
<feature type="compositionally biased region" description="Polar residues" evidence="6">
    <location>
        <begin position="40"/>
        <end position="50"/>
    </location>
</feature>
<evidence type="ECO:0000256" key="7">
    <source>
        <dbReference type="SAM" id="Phobius"/>
    </source>
</evidence>
<evidence type="ECO:0000256" key="1">
    <source>
        <dbReference type="ARBA" id="ARBA00004141"/>
    </source>
</evidence>